<evidence type="ECO:0000313" key="2">
    <source>
        <dbReference type="EMBL" id="GJT66754.1"/>
    </source>
</evidence>
<feature type="compositionally biased region" description="Low complexity" evidence="1">
    <location>
        <begin position="342"/>
        <end position="362"/>
    </location>
</feature>
<reference evidence="2" key="2">
    <citation type="submission" date="2022-01" db="EMBL/GenBank/DDBJ databases">
        <authorList>
            <person name="Yamashiro T."/>
            <person name="Shiraishi A."/>
            <person name="Satake H."/>
            <person name="Nakayama K."/>
        </authorList>
    </citation>
    <scope>NUCLEOTIDE SEQUENCE</scope>
</reference>
<sequence>MLEEENSMKSIDHSNSTHMKLALEKCETTKRKYVNVLKTPMEVDTEIKGPNMDTLKNQKMDTLKNQKNVLDAYMIERCQDLKPWEEDLNRPFKYIDKIYCNYYLEQFLSSSGWRHCKFPWCNDVFVDRPFWDSLIGLDDNRLGWLHKEETGVFVSKGIDPTYYSIKFRHALNVPKQGRVFGDCGIFFCLFLYRLAHGIPLDVEDPIQKALRDQHESLPQQSGQHQKYSLMLEWTKGRYFASGQVDNSIYKWLEENIESVIGINKDDIDEEDDESSTMEPPSRNEAIKAAITLNNFLLSYEKTTPEVLTMLRKIRDEIQARNSRQRMWIFMWKDDLIRHLSFSPGPSTPPSSSLGPSTRPSYSPQGLRSALNLKKAVCSNCKFLAKKIKAPKTKIKIL</sequence>
<gene>
    <name evidence="2" type="ORF">Tco_1018234</name>
</gene>
<accession>A0ABQ5FUT7</accession>
<name>A0ABQ5FUT7_9ASTR</name>
<dbReference type="InterPro" id="IPR038765">
    <property type="entry name" value="Papain-like_cys_pep_sf"/>
</dbReference>
<feature type="region of interest" description="Disordered" evidence="1">
    <location>
        <begin position="342"/>
        <end position="365"/>
    </location>
</feature>
<reference evidence="2" key="1">
    <citation type="journal article" date="2022" name="Int. J. Mol. Sci.">
        <title>Draft Genome of Tanacetum Coccineum: Genomic Comparison of Closely Related Tanacetum-Family Plants.</title>
        <authorList>
            <person name="Yamashiro T."/>
            <person name="Shiraishi A."/>
            <person name="Nakayama K."/>
            <person name="Satake H."/>
        </authorList>
    </citation>
    <scope>NUCLEOTIDE SEQUENCE</scope>
</reference>
<dbReference type="EMBL" id="BQNB010017744">
    <property type="protein sequence ID" value="GJT66754.1"/>
    <property type="molecule type" value="Genomic_DNA"/>
</dbReference>
<comment type="caution">
    <text evidence="2">The sequence shown here is derived from an EMBL/GenBank/DDBJ whole genome shotgun (WGS) entry which is preliminary data.</text>
</comment>
<evidence type="ECO:0000256" key="1">
    <source>
        <dbReference type="SAM" id="MobiDB-lite"/>
    </source>
</evidence>
<dbReference type="SUPFAM" id="SSF54001">
    <property type="entry name" value="Cysteine proteinases"/>
    <property type="match status" value="1"/>
</dbReference>
<keyword evidence="3" id="KW-1185">Reference proteome</keyword>
<proteinExistence type="predicted"/>
<organism evidence="2 3">
    <name type="scientific">Tanacetum coccineum</name>
    <dbReference type="NCBI Taxonomy" id="301880"/>
    <lineage>
        <taxon>Eukaryota</taxon>
        <taxon>Viridiplantae</taxon>
        <taxon>Streptophyta</taxon>
        <taxon>Embryophyta</taxon>
        <taxon>Tracheophyta</taxon>
        <taxon>Spermatophyta</taxon>
        <taxon>Magnoliopsida</taxon>
        <taxon>eudicotyledons</taxon>
        <taxon>Gunneridae</taxon>
        <taxon>Pentapetalae</taxon>
        <taxon>asterids</taxon>
        <taxon>campanulids</taxon>
        <taxon>Asterales</taxon>
        <taxon>Asteraceae</taxon>
        <taxon>Asteroideae</taxon>
        <taxon>Anthemideae</taxon>
        <taxon>Anthemidinae</taxon>
        <taxon>Tanacetum</taxon>
    </lineage>
</organism>
<dbReference type="Proteomes" id="UP001151760">
    <property type="component" value="Unassembled WGS sequence"/>
</dbReference>
<protein>
    <submittedName>
        <fullName evidence="2">Phospholipase-like protein</fullName>
    </submittedName>
</protein>
<evidence type="ECO:0000313" key="3">
    <source>
        <dbReference type="Proteomes" id="UP001151760"/>
    </source>
</evidence>